<keyword evidence="2" id="KW-0597">Phosphoprotein</keyword>
<dbReference type="PROSITE" id="PS00455">
    <property type="entry name" value="AMP_BINDING"/>
    <property type="match status" value="1"/>
</dbReference>
<dbReference type="PANTHER" id="PTHR44845:SF6">
    <property type="entry name" value="BETA-ALANINE-ACTIVATING ENZYME"/>
    <property type="match status" value="1"/>
</dbReference>
<dbReference type="Proteomes" id="UP000183832">
    <property type="component" value="Unassembled WGS sequence"/>
</dbReference>
<sequence>MGSIPQLSIVKGKHSQLYPRLLHKIFEERVDKICGDKTALIFRENDADEQKTNYNTLNSSANRIASALLNKIKLKNLQANSDGDWIIAVCMKPSDNLVTTLLAIWKCGAAYLPLDVTFPANRITHILNESKPVLIIHDDDFDRTDVFDANFNPINYNELKEESKTFSNANIEEQLTLTGGVTDIAIVLYTSGSTGVPKGVRLRHSIIQNRLEWQWKTFPYSKTEIYGVFKTALTFVDSVTEIWGPLLNDMALVLVPKEITKNPSKLVEILEEFRIERLVLVPTLLRSLLLFLPLQENSGKLLFNLKTWVCSGEPLSLQLAKEFFDYFEEGRHVLCNFYGSTEVMGDVTYYVCESKNQLDAISRVPIGYALDNTIIYLLDSDFRPVKSEEIGELYVSGGNLASGYVNGRDPERFIDNPLAVDPIYSKIYKTGDFASLIKGVIYYEGRTDSQIKIRGHRVDLTEIEKSLTSLDYVDKGVVLCYHAGEIDQALVAFCVVKGDNMNKYIAKTSTQIENDLKLRLASYMVPQVVVLDSIPLLVNGKIDRQMLLKMYENTNNNDDAEIEFEMDFEGVDEKNLDKVKVLFETVGDSIGRSIRSKLSINANFYELGGNSLNSIYTIAELRKKGFFISITDFITAPTLGIIVECLKTSSDGECNLSSSNLHVQCDLQLTCLPLANEHKEDTIEIITASFYEKADIEQFIKNDILRTDYADILEAIWDVLVAKELSFMIKDSNGRSVGVALNFDARDEPEVEVHSKLIVIFEFLEFVEGPIRDNQLPEGLNQILHSFMMTTSADLNAKENIAVMHFMESEVLKLAKKKKFAGIFTTNTSPLTQQLGSNVYGYKSMLEYPINQYVYRDGTKPFGKAPDTKNVIVHWKDIRNE</sequence>
<evidence type="ECO:0000256" key="2">
    <source>
        <dbReference type="ARBA" id="ARBA00022553"/>
    </source>
</evidence>
<gene>
    <name evidence="4" type="ORF">CLUMA_CG008264</name>
</gene>
<dbReference type="EMBL" id="CVRI01000040">
    <property type="protein sequence ID" value="CRK94770.1"/>
    <property type="molecule type" value="Genomic_DNA"/>
</dbReference>
<organism evidence="4 5">
    <name type="scientific">Clunio marinus</name>
    <dbReference type="NCBI Taxonomy" id="568069"/>
    <lineage>
        <taxon>Eukaryota</taxon>
        <taxon>Metazoa</taxon>
        <taxon>Ecdysozoa</taxon>
        <taxon>Arthropoda</taxon>
        <taxon>Hexapoda</taxon>
        <taxon>Insecta</taxon>
        <taxon>Pterygota</taxon>
        <taxon>Neoptera</taxon>
        <taxon>Endopterygota</taxon>
        <taxon>Diptera</taxon>
        <taxon>Nematocera</taxon>
        <taxon>Chironomoidea</taxon>
        <taxon>Chironomidae</taxon>
        <taxon>Clunio</taxon>
    </lineage>
</organism>
<dbReference type="Gene3D" id="3.40.50.12780">
    <property type="entry name" value="N-terminal domain of ligase-like"/>
    <property type="match status" value="1"/>
</dbReference>
<evidence type="ECO:0000313" key="5">
    <source>
        <dbReference type="Proteomes" id="UP000183832"/>
    </source>
</evidence>
<dbReference type="InterPro" id="IPR000873">
    <property type="entry name" value="AMP-dep_synth/lig_dom"/>
</dbReference>
<dbReference type="FunFam" id="3.40.630.30:FF:000088">
    <property type="entry name" value="Ebony protein"/>
    <property type="match status" value="1"/>
</dbReference>
<dbReference type="SUPFAM" id="SSF47336">
    <property type="entry name" value="ACP-like"/>
    <property type="match status" value="1"/>
</dbReference>
<proteinExistence type="predicted"/>
<evidence type="ECO:0000313" key="4">
    <source>
        <dbReference type="EMBL" id="CRK94770.1"/>
    </source>
</evidence>
<dbReference type="STRING" id="568069.A0A1J1I4T3"/>
<reference evidence="4 5" key="1">
    <citation type="submission" date="2015-04" db="EMBL/GenBank/DDBJ databases">
        <authorList>
            <person name="Syromyatnikov M.Y."/>
            <person name="Popov V.N."/>
        </authorList>
    </citation>
    <scope>NUCLEOTIDE SEQUENCE [LARGE SCALE GENOMIC DNA]</scope>
</reference>
<dbReference type="PANTHER" id="PTHR44845">
    <property type="entry name" value="CARRIER DOMAIN-CONTAINING PROTEIN"/>
    <property type="match status" value="1"/>
</dbReference>
<dbReference type="InterPro" id="IPR036736">
    <property type="entry name" value="ACP-like_sf"/>
</dbReference>
<dbReference type="PROSITE" id="PS50075">
    <property type="entry name" value="CARRIER"/>
    <property type="match status" value="1"/>
</dbReference>
<dbReference type="FunFam" id="3.40.50.12780:FF:000038">
    <property type="entry name" value="Ebony protein"/>
    <property type="match status" value="1"/>
</dbReference>
<dbReference type="Pfam" id="PF00501">
    <property type="entry name" value="AMP-binding"/>
    <property type="match status" value="1"/>
</dbReference>
<dbReference type="InterPro" id="IPR020845">
    <property type="entry name" value="AMP-binding_CS"/>
</dbReference>
<dbReference type="CDD" id="cd05930">
    <property type="entry name" value="A_NRPS"/>
    <property type="match status" value="1"/>
</dbReference>
<keyword evidence="1" id="KW-0596">Phosphopantetheine</keyword>
<name>A0A1J1I4T3_9DIPT</name>
<dbReference type="Gene3D" id="1.10.1200.10">
    <property type="entry name" value="ACP-like"/>
    <property type="match status" value="1"/>
</dbReference>
<dbReference type="InterPro" id="IPR045851">
    <property type="entry name" value="AMP-bd_C_sf"/>
</dbReference>
<dbReference type="Gene3D" id="3.30.300.30">
    <property type="match status" value="1"/>
</dbReference>
<dbReference type="Pfam" id="PF00550">
    <property type="entry name" value="PP-binding"/>
    <property type="match status" value="1"/>
</dbReference>
<dbReference type="OrthoDB" id="416786at2759"/>
<dbReference type="InterPro" id="IPR042099">
    <property type="entry name" value="ANL_N_sf"/>
</dbReference>
<accession>A0A1J1I4T3</accession>
<keyword evidence="5" id="KW-1185">Reference proteome</keyword>
<dbReference type="Gene3D" id="3.40.630.30">
    <property type="match status" value="1"/>
</dbReference>
<dbReference type="InterPro" id="IPR009081">
    <property type="entry name" value="PP-bd_ACP"/>
</dbReference>
<evidence type="ECO:0000259" key="3">
    <source>
        <dbReference type="PROSITE" id="PS50075"/>
    </source>
</evidence>
<evidence type="ECO:0000256" key="1">
    <source>
        <dbReference type="ARBA" id="ARBA00022450"/>
    </source>
</evidence>
<dbReference type="SUPFAM" id="SSF56801">
    <property type="entry name" value="Acetyl-CoA synthetase-like"/>
    <property type="match status" value="1"/>
</dbReference>
<feature type="domain" description="Carrier" evidence="3">
    <location>
        <begin position="573"/>
        <end position="650"/>
    </location>
</feature>
<protein>
    <submittedName>
        <fullName evidence="4">CLUMA_CG008264, isoform A</fullName>
    </submittedName>
</protein>
<dbReference type="AlphaFoldDB" id="A0A1J1I4T3"/>